<keyword evidence="1" id="KW-0680">Restriction system</keyword>
<dbReference type="InterPro" id="IPR003356">
    <property type="entry name" value="DNA_methylase_A-5"/>
</dbReference>
<dbReference type="AlphaFoldDB" id="A0A543DJW6"/>
<dbReference type="CDD" id="cd02440">
    <property type="entry name" value="AdoMet_MTases"/>
    <property type="match status" value="1"/>
</dbReference>
<evidence type="ECO:0000313" key="5">
    <source>
        <dbReference type="Proteomes" id="UP000315677"/>
    </source>
</evidence>
<dbReference type="Gene3D" id="3.90.220.20">
    <property type="entry name" value="DNA methylase specificity domains"/>
    <property type="match status" value="1"/>
</dbReference>
<dbReference type="InterPro" id="IPR029063">
    <property type="entry name" value="SAM-dependent_MTases_sf"/>
</dbReference>
<evidence type="ECO:0000313" key="4">
    <source>
        <dbReference type="EMBL" id="TQM09623.1"/>
    </source>
</evidence>
<reference evidence="4 5" key="1">
    <citation type="submission" date="2019-06" db="EMBL/GenBank/DDBJ databases">
        <title>Sequencing the genomes of 1000 actinobacteria strains.</title>
        <authorList>
            <person name="Klenk H.-P."/>
        </authorList>
    </citation>
    <scope>NUCLEOTIDE SEQUENCE [LARGE SCALE GENOMIC DNA]</scope>
    <source>
        <strain evidence="4 5">DSM 45301</strain>
    </source>
</reference>
<dbReference type="EMBL" id="VFPA01000003">
    <property type="protein sequence ID" value="TQM09623.1"/>
    <property type="molecule type" value="Genomic_DNA"/>
</dbReference>
<dbReference type="GO" id="GO:0032259">
    <property type="term" value="P:methylation"/>
    <property type="evidence" value="ECO:0007669"/>
    <property type="project" value="UniProtKB-KW"/>
</dbReference>
<keyword evidence="2" id="KW-0238">DNA-binding</keyword>
<dbReference type="Gene3D" id="3.40.50.150">
    <property type="entry name" value="Vaccinia Virus protein VP39"/>
    <property type="match status" value="1"/>
</dbReference>
<feature type="domain" description="DNA methylase adenine-specific" evidence="3">
    <location>
        <begin position="156"/>
        <end position="317"/>
    </location>
</feature>
<dbReference type="GO" id="GO:0003677">
    <property type="term" value="F:DNA binding"/>
    <property type="evidence" value="ECO:0007669"/>
    <property type="project" value="UniProtKB-KW"/>
</dbReference>
<dbReference type="OrthoDB" id="9784823at2"/>
<dbReference type="SUPFAM" id="SSF53335">
    <property type="entry name" value="S-adenosyl-L-methionine-dependent methyltransferases"/>
    <property type="match status" value="1"/>
</dbReference>
<keyword evidence="5" id="KW-1185">Reference proteome</keyword>
<dbReference type="Proteomes" id="UP000315677">
    <property type="component" value="Unassembled WGS sequence"/>
</dbReference>
<accession>A0A543DJW6</accession>
<dbReference type="GO" id="GO:0009307">
    <property type="term" value="P:DNA restriction-modification system"/>
    <property type="evidence" value="ECO:0007669"/>
    <property type="project" value="UniProtKB-KW"/>
</dbReference>
<keyword evidence="4" id="KW-0808">Transferase</keyword>
<dbReference type="RefSeq" id="WP_142057923.1">
    <property type="nucleotide sequence ID" value="NZ_VFPA01000003.1"/>
</dbReference>
<dbReference type="PRINTS" id="PR00507">
    <property type="entry name" value="N12N6MTFRASE"/>
</dbReference>
<comment type="caution">
    <text evidence="4">The sequence shown here is derived from an EMBL/GenBank/DDBJ whole genome shotgun (WGS) entry which is preliminary data.</text>
</comment>
<keyword evidence="4" id="KW-0489">Methyltransferase</keyword>
<name>A0A543DJW6_9PSEU</name>
<evidence type="ECO:0000256" key="2">
    <source>
        <dbReference type="ARBA" id="ARBA00023125"/>
    </source>
</evidence>
<dbReference type="PANTHER" id="PTHR42998:SF1">
    <property type="entry name" value="TYPE I RESTRICTION ENZYME HINDI METHYLASE SUBUNIT"/>
    <property type="match status" value="1"/>
</dbReference>
<evidence type="ECO:0000256" key="1">
    <source>
        <dbReference type="ARBA" id="ARBA00022747"/>
    </source>
</evidence>
<protein>
    <submittedName>
        <fullName evidence="4">N-6 DNA methylase</fullName>
    </submittedName>
</protein>
<organism evidence="4 5">
    <name type="scientific">Pseudonocardia kunmingensis</name>
    <dbReference type="NCBI Taxonomy" id="630975"/>
    <lineage>
        <taxon>Bacteria</taxon>
        <taxon>Bacillati</taxon>
        <taxon>Actinomycetota</taxon>
        <taxon>Actinomycetes</taxon>
        <taxon>Pseudonocardiales</taxon>
        <taxon>Pseudonocardiaceae</taxon>
        <taxon>Pseudonocardia</taxon>
    </lineage>
</organism>
<dbReference type="Pfam" id="PF02384">
    <property type="entry name" value="N6_Mtase"/>
    <property type="match status" value="1"/>
</dbReference>
<proteinExistence type="predicted"/>
<sequence>MAGDTTVSTGDIARLGRVGRAAVSNWRRRYDDFPAPVSGTSSNPRFALADVEAWLRRNGKRYRLSPADRAWQHLLSDGPELLLPHRLAAAGAHLLARHAPDLLQLLPEDAPAVDDPELAALLDEVAATAGPAAAFEDLCGRHQRGAGRPSDALATAMTRIALPDGGGRVVDPACGTGGLLLVAGAGGARGQETDPAAACIAASRLLLAGARSAPVALGDALRRDAFAGAEFDAVVSAPPVTERGWPHDALVGDPRFAHGLPPRTEPELAWVQHGLARVRPGGRVVLRLPAAVTSRRPGRRIRANLLRAGALRAVLTIEDEARAADVWVLRRPLPGEPVPSELLLARTAPDAAAELWERFASGRPTGTGARAVGVVELLDDEVDLSPERHLHRRAPADAGPRVAELLANAPAGTPDLRVSNGAHEGTAAVTVGELARRGMLTVRHAARDADAADEGTVPVLTVSDLATGTVATGRTSTAAGRVRVRPGDVVGAPMGRARVADRAAVLGPGLTAYRLDPEQLDPEYLAGTLRAAPAPTGASSRHGQRVRVRLLPIAEQRALGAAFRGLLDAADTARAAAERAETLLRLGGEGLVEGWLRPG</sequence>
<dbReference type="InterPro" id="IPR044946">
    <property type="entry name" value="Restrct_endonuc_typeI_TRD_sf"/>
</dbReference>
<dbReference type="PANTHER" id="PTHR42998">
    <property type="entry name" value="TYPE I RESTRICTION ENZYME HINDVIIP M PROTEIN-RELATED"/>
    <property type="match status" value="1"/>
</dbReference>
<gene>
    <name evidence="4" type="ORF">FB558_5386</name>
</gene>
<dbReference type="InterPro" id="IPR052916">
    <property type="entry name" value="Type-I_RE_MTase_Subunit"/>
</dbReference>
<evidence type="ECO:0000259" key="3">
    <source>
        <dbReference type="Pfam" id="PF02384"/>
    </source>
</evidence>
<dbReference type="GO" id="GO:0008170">
    <property type="term" value="F:N-methyltransferase activity"/>
    <property type="evidence" value="ECO:0007669"/>
    <property type="project" value="InterPro"/>
</dbReference>